<gene>
    <name evidence="1" type="ORF">XAT740_LOCUS24176</name>
</gene>
<comment type="caution">
    <text evidence="1">The sequence shown here is derived from an EMBL/GenBank/DDBJ whole genome shotgun (WGS) entry which is preliminary data.</text>
</comment>
<sequence length="91" mass="10413">MILRVGVLFMFTIDPNTTITPSTSFEGLSYYEGEAEILFSMHSVFRVGTIQQMDREDELYQQVQLRLTADDDPKFRVLTGRIKCDVKNSTG</sequence>
<dbReference type="AlphaFoldDB" id="A0A814WYN8"/>
<protein>
    <submittedName>
        <fullName evidence="1">Uncharacterized protein</fullName>
    </submittedName>
</protein>
<proteinExistence type="predicted"/>
<dbReference type="SUPFAM" id="SSF56399">
    <property type="entry name" value="ADP-ribosylation"/>
    <property type="match status" value="1"/>
</dbReference>
<evidence type="ECO:0000313" key="2">
    <source>
        <dbReference type="Proteomes" id="UP000663828"/>
    </source>
</evidence>
<accession>A0A814WYN8</accession>
<dbReference type="EMBL" id="CAJNOR010001858">
    <property type="protein sequence ID" value="CAF1210690.1"/>
    <property type="molecule type" value="Genomic_DNA"/>
</dbReference>
<name>A0A814WYN8_ADIRI</name>
<organism evidence="1 2">
    <name type="scientific">Adineta ricciae</name>
    <name type="common">Rotifer</name>
    <dbReference type="NCBI Taxonomy" id="249248"/>
    <lineage>
        <taxon>Eukaryota</taxon>
        <taxon>Metazoa</taxon>
        <taxon>Spiralia</taxon>
        <taxon>Gnathifera</taxon>
        <taxon>Rotifera</taxon>
        <taxon>Eurotatoria</taxon>
        <taxon>Bdelloidea</taxon>
        <taxon>Adinetida</taxon>
        <taxon>Adinetidae</taxon>
        <taxon>Adineta</taxon>
    </lineage>
</organism>
<evidence type="ECO:0000313" key="1">
    <source>
        <dbReference type="EMBL" id="CAF1210690.1"/>
    </source>
</evidence>
<reference evidence="1" key="1">
    <citation type="submission" date="2021-02" db="EMBL/GenBank/DDBJ databases">
        <authorList>
            <person name="Nowell W R."/>
        </authorList>
    </citation>
    <scope>NUCLEOTIDE SEQUENCE</scope>
</reference>
<keyword evidence="2" id="KW-1185">Reference proteome</keyword>
<dbReference type="Proteomes" id="UP000663828">
    <property type="component" value="Unassembled WGS sequence"/>
</dbReference>